<name>A0ABW4VK30_9BACT</name>
<accession>A0ABW4VK30</accession>
<dbReference type="EMBL" id="JBHUHR010000015">
    <property type="protein sequence ID" value="MFD2034330.1"/>
    <property type="molecule type" value="Genomic_DNA"/>
</dbReference>
<comment type="caution">
    <text evidence="1">The sequence shown here is derived from an EMBL/GenBank/DDBJ whole genome shotgun (WGS) entry which is preliminary data.</text>
</comment>
<protein>
    <submittedName>
        <fullName evidence="1">Exo-alpha-sialidase</fullName>
    </submittedName>
</protein>
<evidence type="ECO:0000313" key="2">
    <source>
        <dbReference type="Proteomes" id="UP001597361"/>
    </source>
</evidence>
<evidence type="ECO:0000313" key="1">
    <source>
        <dbReference type="EMBL" id="MFD2034330.1"/>
    </source>
</evidence>
<dbReference type="InterPro" id="IPR036278">
    <property type="entry name" value="Sialidase_sf"/>
</dbReference>
<sequence length="405" mass="45631">MKYFTILFTFIYLASCTTKKEQIIDGFNVEDIYTFSEPGVKFGEPYLYTSPSEKVYLSWIEQKDGLSKLMFSELIDGFWAPPRLIASGTHWFVNWADYPQMAVFKDGTFVAFFLEKSGEGTFSYDIKITFSKDGSDWSDPRILHDDGTRTEHGFGSMVPWGDHMLITWLDGRNTHSAGHDHGNHDHHAGQMNLRAGLLTSEGEKLEDWLLDDRVCDCCQTSATLFDGQPMVFFRDRSFEEVRDLGVIKYVDNSWEEAQSVYSDFWKVVGCPVNGPRSASFGKSTAVVWFTGVNEKPEVKVSFISSGDSVFSKPIKVDLGKTIGRVDIALLDEDTAMVSWMEQANIYARRVYRNGQLDDPILIASSSEKRSSGFPQLTVVGSDIILAWSVFTGDDAVIKTGRIRTN</sequence>
<organism evidence="1 2">
    <name type="scientific">Belliella marina</name>
    <dbReference type="NCBI Taxonomy" id="1644146"/>
    <lineage>
        <taxon>Bacteria</taxon>
        <taxon>Pseudomonadati</taxon>
        <taxon>Bacteroidota</taxon>
        <taxon>Cytophagia</taxon>
        <taxon>Cytophagales</taxon>
        <taxon>Cyclobacteriaceae</taxon>
        <taxon>Belliella</taxon>
    </lineage>
</organism>
<gene>
    <name evidence="1" type="ORF">ACFSKL_05985</name>
</gene>
<dbReference type="SUPFAM" id="SSF50939">
    <property type="entry name" value="Sialidases"/>
    <property type="match status" value="1"/>
</dbReference>
<dbReference type="RefSeq" id="WP_376884373.1">
    <property type="nucleotide sequence ID" value="NZ_JBHUHR010000015.1"/>
</dbReference>
<reference evidence="2" key="1">
    <citation type="journal article" date="2019" name="Int. J. Syst. Evol. Microbiol.">
        <title>The Global Catalogue of Microorganisms (GCM) 10K type strain sequencing project: providing services to taxonomists for standard genome sequencing and annotation.</title>
        <authorList>
            <consortium name="The Broad Institute Genomics Platform"/>
            <consortium name="The Broad Institute Genome Sequencing Center for Infectious Disease"/>
            <person name="Wu L."/>
            <person name="Ma J."/>
        </authorList>
    </citation>
    <scope>NUCLEOTIDE SEQUENCE [LARGE SCALE GENOMIC DNA]</scope>
    <source>
        <strain evidence="2">CGMCC 1.15180</strain>
    </source>
</reference>
<proteinExistence type="predicted"/>
<dbReference type="Proteomes" id="UP001597361">
    <property type="component" value="Unassembled WGS sequence"/>
</dbReference>
<keyword evidence="2" id="KW-1185">Reference proteome</keyword>